<dbReference type="GO" id="GO:0003824">
    <property type="term" value="F:catalytic activity"/>
    <property type="evidence" value="ECO:0007669"/>
    <property type="project" value="InterPro"/>
</dbReference>
<dbReference type="PANTHER" id="PTHR11228">
    <property type="entry name" value="RADICAL SAM DOMAIN PROTEIN"/>
    <property type="match status" value="1"/>
</dbReference>
<evidence type="ECO:0000313" key="6">
    <source>
        <dbReference type="EMBL" id="ACR71282.1"/>
    </source>
</evidence>
<dbReference type="SUPFAM" id="SSF102114">
    <property type="entry name" value="Radical SAM enzymes"/>
    <property type="match status" value="1"/>
</dbReference>
<keyword evidence="7" id="KW-1185">Reference proteome</keyword>
<feature type="domain" description="Radical SAM core" evidence="5">
    <location>
        <begin position="170"/>
        <end position="327"/>
    </location>
</feature>
<dbReference type="eggNOG" id="COG2896">
    <property type="taxonomic scope" value="Bacteria"/>
</dbReference>
<evidence type="ECO:0000256" key="2">
    <source>
        <dbReference type="ARBA" id="ARBA00022723"/>
    </source>
</evidence>
<reference evidence="6 7" key="1">
    <citation type="journal article" date="2009" name="Proc. Natl. Acad. Sci. U.S.A.">
        <title>Characterizing a model human gut microbiota composed of members of its two dominant bacterial phyla.</title>
        <authorList>
            <person name="Mahowald M.A."/>
            <person name="Rey F.E."/>
            <person name="Seedorf H."/>
            <person name="Turnbaugh P.J."/>
            <person name="Fulton R.S."/>
            <person name="Wollam A."/>
            <person name="Shah N."/>
            <person name="Wang C."/>
            <person name="Magrini V."/>
            <person name="Wilson R.K."/>
            <person name="Cantarel B.L."/>
            <person name="Coutinho P.M."/>
            <person name="Henrissat B."/>
            <person name="Crock L.W."/>
            <person name="Russell A."/>
            <person name="Verberkmoes N.C."/>
            <person name="Hettich R.L."/>
            <person name="Gordon J.I."/>
        </authorList>
    </citation>
    <scope>NUCLEOTIDE SEQUENCE [LARGE SCALE GENOMIC DNA]</scope>
    <source>
        <strain evidence="7">ATCC 27750 / DSM 3376 / VPI C15-48 / C15-B4</strain>
    </source>
</reference>
<dbReference type="InterPro" id="IPR058240">
    <property type="entry name" value="rSAM_sf"/>
</dbReference>
<dbReference type="Proteomes" id="UP000001476">
    <property type="component" value="Chromosome"/>
</dbReference>
<evidence type="ECO:0000256" key="1">
    <source>
        <dbReference type="ARBA" id="ARBA00022691"/>
    </source>
</evidence>
<dbReference type="GO" id="GO:0046872">
    <property type="term" value="F:metal ion binding"/>
    <property type="evidence" value="ECO:0007669"/>
    <property type="project" value="UniProtKB-KW"/>
</dbReference>
<keyword evidence="4" id="KW-0411">Iron-sulfur</keyword>
<dbReference type="Pfam" id="PF04055">
    <property type="entry name" value="Radical_SAM"/>
    <property type="match status" value="1"/>
</dbReference>
<dbReference type="Gene3D" id="3.20.20.70">
    <property type="entry name" value="Aldolase class I"/>
    <property type="match status" value="1"/>
</dbReference>
<dbReference type="STRING" id="515620.EUBELI_00246"/>
<evidence type="ECO:0000256" key="3">
    <source>
        <dbReference type="ARBA" id="ARBA00023004"/>
    </source>
</evidence>
<dbReference type="GeneID" id="41355023"/>
<dbReference type="GO" id="GO:0051536">
    <property type="term" value="F:iron-sulfur cluster binding"/>
    <property type="evidence" value="ECO:0007669"/>
    <property type="project" value="UniProtKB-KW"/>
</dbReference>
<name>C4Z292_LACE2</name>
<dbReference type="AlphaFoldDB" id="C4Z292"/>
<dbReference type="InterPro" id="IPR050377">
    <property type="entry name" value="Radical_SAM_PqqE_MftC-like"/>
</dbReference>
<dbReference type="PANTHER" id="PTHR11228:SF7">
    <property type="entry name" value="PQQA PEPTIDE CYCLASE"/>
    <property type="match status" value="1"/>
</dbReference>
<proteinExistence type="predicted"/>
<organism evidence="6 7">
    <name type="scientific">Lachnospira eligens (strain ATCC 27750 / DSM 3376 / VPI C15-48 / C15-B4)</name>
    <name type="common">Eubacterium eligens</name>
    <dbReference type="NCBI Taxonomy" id="515620"/>
    <lineage>
        <taxon>Bacteria</taxon>
        <taxon>Bacillati</taxon>
        <taxon>Bacillota</taxon>
        <taxon>Clostridia</taxon>
        <taxon>Lachnospirales</taxon>
        <taxon>Lachnospiraceae</taxon>
        <taxon>Lachnospira</taxon>
    </lineage>
</organism>
<dbReference type="SFLD" id="SFLDS00029">
    <property type="entry name" value="Radical_SAM"/>
    <property type="match status" value="1"/>
</dbReference>
<keyword evidence="2" id="KW-0479">Metal-binding</keyword>
<dbReference type="HOGENOM" id="CLU_053515_0_0_9"/>
<dbReference type="InterPro" id="IPR007197">
    <property type="entry name" value="rSAM"/>
</dbReference>
<dbReference type="KEGG" id="eel:EUBELI_00246"/>
<evidence type="ECO:0000313" key="7">
    <source>
        <dbReference type="Proteomes" id="UP000001476"/>
    </source>
</evidence>
<evidence type="ECO:0000256" key="4">
    <source>
        <dbReference type="ARBA" id="ARBA00023014"/>
    </source>
</evidence>
<dbReference type="CDD" id="cd01335">
    <property type="entry name" value="Radical_SAM"/>
    <property type="match status" value="1"/>
</dbReference>
<dbReference type="RefSeq" id="WP_012738519.1">
    <property type="nucleotide sequence ID" value="NC_012778.1"/>
</dbReference>
<sequence>MEDIILTPFCFESIIMYHKLRLQGYNVISFFDRNIYLQGKIYKSIDGDCRVEYPWRCFSSKVIICKNEYKDEIMEQMLSFGYSNSNICFVNDFNFEMSNINIWRRVNVDSLYDIWGYSDGQKIINLKKHIRLANIIKENRQEQFWGQRREEYYIDNDGIHFIFYRLEIDLTSRCTLKCKKCCNMMQYYQNPKDINVETIKNDYSRMMEIIDWTDDIMLIGGEPFLYGQLREIVEYIFHEKNTSEKVGVIRIVTNGTIIPSEDIFETFSKCNVHVLISNYGLRSRNINKLIDELVKHNINYAVQDTTQWCDVEQYVDGIEEANDINFIKNKIDDCITLCRTIDSGKFYMCAHLKSLNDLQALPSEIPKCYIDIYESNVKESLLKYLKRDVHYFKACAWCNGCSKDMWDGMKISVAEQTSKPLEYVKY</sequence>
<keyword evidence="1" id="KW-0949">S-adenosyl-L-methionine</keyword>
<accession>C4Z292</accession>
<keyword evidence="3" id="KW-0408">Iron</keyword>
<gene>
    <name evidence="6" type="ordered locus">EUBELI_00246</name>
</gene>
<dbReference type="EMBL" id="CP001104">
    <property type="protein sequence ID" value="ACR71282.1"/>
    <property type="molecule type" value="Genomic_DNA"/>
</dbReference>
<dbReference type="InterPro" id="IPR013785">
    <property type="entry name" value="Aldolase_TIM"/>
</dbReference>
<evidence type="ECO:0000259" key="5">
    <source>
        <dbReference type="Pfam" id="PF04055"/>
    </source>
</evidence>
<protein>
    <recommendedName>
        <fullName evidence="5">Radical SAM core domain-containing protein</fullName>
    </recommendedName>
</protein>